<sequence length="201" mass="22239">MSTTTEVTKLQPRSRKISAPDATHREVATAGDKRLVALYGGDEMTDTFNDVRFRTFVKTAANGETNSARAKVARCGERCRRLGLGIEFGWTHLHYQSESPFPTRAPETPFLQMQGGMQRWLRTCLKAGLKCSVMCATCSEETCQTAALIIIEEDDDGESQENTNEPQDNHDADDPPIVGDLPAEESIESDGPGPSKTRRRF</sequence>
<keyword evidence="3" id="KW-1185">Reference proteome</keyword>
<dbReference type="AlphaFoldDB" id="A0A9N9SLB1"/>
<dbReference type="OrthoDB" id="8195485at2759"/>
<evidence type="ECO:0000256" key="1">
    <source>
        <dbReference type="SAM" id="MobiDB-lite"/>
    </source>
</evidence>
<evidence type="ECO:0000313" key="3">
    <source>
        <dbReference type="Proteomes" id="UP001153737"/>
    </source>
</evidence>
<proteinExistence type="predicted"/>
<dbReference type="Proteomes" id="UP001153737">
    <property type="component" value="Chromosome 7"/>
</dbReference>
<feature type="region of interest" description="Disordered" evidence="1">
    <location>
        <begin position="1"/>
        <end position="22"/>
    </location>
</feature>
<name>A0A9N9SLB1_PHACE</name>
<evidence type="ECO:0000313" key="2">
    <source>
        <dbReference type="EMBL" id="CAG9824015.1"/>
    </source>
</evidence>
<reference evidence="2" key="2">
    <citation type="submission" date="2022-10" db="EMBL/GenBank/DDBJ databases">
        <authorList>
            <consortium name="ENA_rothamsted_submissions"/>
            <consortium name="culmorum"/>
            <person name="King R."/>
        </authorList>
    </citation>
    <scope>NUCLEOTIDE SEQUENCE</scope>
</reference>
<protein>
    <submittedName>
        <fullName evidence="2">Uncharacterized protein</fullName>
    </submittedName>
</protein>
<accession>A0A9N9SLB1</accession>
<organism evidence="2 3">
    <name type="scientific">Phaedon cochleariae</name>
    <name type="common">Mustard beetle</name>
    <dbReference type="NCBI Taxonomy" id="80249"/>
    <lineage>
        <taxon>Eukaryota</taxon>
        <taxon>Metazoa</taxon>
        <taxon>Ecdysozoa</taxon>
        <taxon>Arthropoda</taxon>
        <taxon>Hexapoda</taxon>
        <taxon>Insecta</taxon>
        <taxon>Pterygota</taxon>
        <taxon>Neoptera</taxon>
        <taxon>Endopterygota</taxon>
        <taxon>Coleoptera</taxon>
        <taxon>Polyphaga</taxon>
        <taxon>Cucujiformia</taxon>
        <taxon>Chrysomeloidea</taxon>
        <taxon>Chrysomelidae</taxon>
        <taxon>Chrysomelinae</taxon>
        <taxon>Chrysomelini</taxon>
        <taxon>Phaedon</taxon>
    </lineage>
</organism>
<feature type="region of interest" description="Disordered" evidence="1">
    <location>
        <begin position="154"/>
        <end position="201"/>
    </location>
</feature>
<gene>
    <name evidence="2" type="ORF">PHAECO_LOCUS10626</name>
</gene>
<reference evidence="2" key="1">
    <citation type="submission" date="2022-01" db="EMBL/GenBank/DDBJ databases">
        <authorList>
            <person name="King R."/>
        </authorList>
    </citation>
    <scope>NUCLEOTIDE SEQUENCE</scope>
</reference>
<dbReference type="EMBL" id="OU896713">
    <property type="protein sequence ID" value="CAG9824015.1"/>
    <property type="molecule type" value="Genomic_DNA"/>
</dbReference>